<comment type="caution">
    <text evidence="2">The sequence shown here is derived from an EMBL/GenBank/DDBJ whole genome shotgun (WGS) entry which is preliminary data.</text>
</comment>
<dbReference type="PANTHER" id="PTHR30383">
    <property type="entry name" value="THIOESTERASE 1/PROTEASE 1/LYSOPHOSPHOLIPASE L1"/>
    <property type="match status" value="1"/>
</dbReference>
<name>A0ABW4XHZ0_9GAMM</name>
<dbReference type="RefSeq" id="WP_345338319.1">
    <property type="nucleotide sequence ID" value="NZ_BAABLI010000005.1"/>
</dbReference>
<protein>
    <submittedName>
        <fullName evidence="2">Tetratricopeptide repeat protein</fullName>
    </submittedName>
</protein>
<organism evidence="2 3">
    <name type="scientific">Corallincola platygyrae</name>
    <dbReference type="NCBI Taxonomy" id="1193278"/>
    <lineage>
        <taxon>Bacteria</taxon>
        <taxon>Pseudomonadati</taxon>
        <taxon>Pseudomonadota</taxon>
        <taxon>Gammaproteobacteria</taxon>
        <taxon>Alteromonadales</taxon>
        <taxon>Psychromonadaceae</taxon>
        <taxon>Corallincola</taxon>
    </lineage>
</organism>
<dbReference type="SMART" id="SM00028">
    <property type="entry name" value="TPR"/>
    <property type="match status" value="2"/>
</dbReference>
<dbReference type="Pfam" id="PF13181">
    <property type="entry name" value="TPR_8"/>
    <property type="match status" value="1"/>
</dbReference>
<accession>A0ABW4XHZ0</accession>
<feature type="repeat" description="TPR" evidence="1">
    <location>
        <begin position="293"/>
        <end position="326"/>
    </location>
</feature>
<dbReference type="Gene3D" id="1.25.40.10">
    <property type="entry name" value="Tetratricopeptide repeat domain"/>
    <property type="match status" value="1"/>
</dbReference>
<dbReference type="Gene3D" id="3.40.50.1110">
    <property type="entry name" value="SGNH hydrolase"/>
    <property type="match status" value="1"/>
</dbReference>
<dbReference type="InterPro" id="IPR051532">
    <property type="entry name" value="Ester_Hydrolysis_Enzymes"/>
</dbReference>
<feature type="repeat" description="TPR" evidence="1">
    <location>
        <begin position="501"/>
        <end position="534"/>
    </location>
</feature>
<dbReference type="EMBL" id="JBHUHT010000008">
    <property type="protein sequence ID" value="MFD2095160.1"/>
    <property type="molecule type" value="Genomic_DNA"/>
</dbReference>
<keyword evidence="1" id="KW-0802">TPR repeat</keyword>
<reference evidence="3" key="1">
    <citation type="journal article" date="2019" name="Int. J. Syst. Evol. Microbiol.">
        <title>The Global Catalogue of Microorganisms (GCM) 10K type strain sequencing project: providing services to taxonomists for standard genome sequencing and annotation.</title>
        <authorList>
            <consortium name="The Broad Institute Genomics Platform"/>
            <consortium name="The Broad Institute Genome Sequencing Center for Infectious Disease"/>
            <person name="Wu L."/>
            <person name="Ma J."/>
        </authorList>
    </citation>
    <scope>NUCLEOTIDE SEQUENCE [LARGE SCALE GENOMIC DNA]</scope>
    <source>
        <strain evidence="3">CGMCC 1.10992</strain>
    </source>
</reference>
<dbReference type="SUPFAM" id="SSF52266">
    <property type="entry name" value="SGNH hydrolase"/>
    <property type="match status" value="1"/>
</dbReference>
<sequence length="584" mass="65230">MRLSGFGHTYPLFVDAKGMPGYYQPSDQVIKRYFNDPKQAPNVSIDTIYFQKQKPDDTLRIVVQGGSSAAGFPYGRWGGLAGMLNDRLEATFPDKNIEVITTAMSAVNSYTLLDLVDEIIEVQPDAVLIYAGHNEFIGVMGAGSALTSAQSHGAKLLFLKLKELRLYQLMQRVVSWFSPAPPAAKGGAERGTLMAKAAANREIPFGSELYEQGKTQFEGNMRLILSKYQQAGIPVVMGTLASNEKDQKPFVSAQPQGDEWQTKWEAYRTALEAGEDKLAIQGLTEMAEQFDTANAWFTLGNALILKGEQDKAREAYLKAKDRDQLRFRAPEAFNDIIRNLATEFNTPVADVQNYMRQYSKDGVIGDRLMLEHLHPNKRGYFLLTESYFNTLRTIGLMADWSRAQPSAIAWREVSITEVDEILAKYKIDTLKADFPFTDTPYKVPFPTPTDTVTQLALARQSGKQNWIANMQSLLGHYRQQQNHGQALIVARMLAQAFPTQHGPQFATGMLFLGVKEYPRAVKYLNKALELEPKNTEARKGLVYALVALKKIAPAEQQLTMLKQQLGNDPSIQGLERAVRAAQKP</sequence>
<dbReference type="Pfam" id="PF14559">
    <property type="entry name" value="TPR_19"/>
    <property type="match status" value="1"/>
</dbReference>
<keyword evidence="3" id="KW-1185">Reference proteome</keyword>
<gene>
    <name evidence="2" type="ORF">ACFSJ3_04125</name>
</gene>
<dbReference type="PANTHER" id="PTHR30383:SF5">
    <property type="entry name" value="SGNH HYDROLASE-TYPE ESTERASE DOMAIN-CONTAINING PROTEIN"/>
    <property type="match status" value="1"/>
</dbReference>
<dbReference type="PROSITE" id="PS50005">
    <property type="entry name" value="TPR"/>
    <property type="match status" value="2"/>
</dbReference>
<evidence type="ECO:0000313" key="2">
    <source>
        <dbReference type="EMBL" id="MFD2095160.1"/>
    </source>
</evidence>
<dbReference type="InterPro" id="IPR011990">
    <property type="entry name" value="TPR-like_helical_dom_sf"/>
</dbReference>
<evidence type="ECO:0000256" key="1">
    <source>
        <dbReference type="PROSITE-ProRule" id="PRU00339"/>
    </source>
</evidence>
<evidence type="ECO:0000313" key="3">
    <source>
        <dbReference type="Proteomes" id="UP001597380"/>
    </source>
</evidence>
<dbReference type="Proteomes" id="UP001597380">
    <property type="component" value="Unassembled WGS sequence"/>
</dbReference>
<proteinExistence type="predicted"/>
<dbReference type="InterPro" id="IPR019734">
    <property type="entry name" value="TPR_rpt"/>
</dbReference>
<dbReference type="InterPro" id="IPR036514">
    <property type="entry name" value="SGNH_hydro_sf"/>
</dbReference>
<dbReference type="SUPFAM" id="SSF48452">
    <property type="entry name" value="TPR-like"/>
    <property type="match status" value="1"/>
</dbReference>